<proteinExistence type="predicted"/>
<comment type="caution">
    <text evidence="2">The sequence shown here is derived from an EMBL/GenBank/DDBJ whole genome shotgun (WGS) entry which is preliminary data.</text>
</comment>
<feature type="compositionally biased region" description="Polar residues" evidence="1">
    <location>
        <begin position="18"/>
        <end position="33"/>
    </location>
</feature>
<organism evidence="2 3">
    <name type="scientific">Sarocladium strictum</name>
    <name type="common">Black bundle disease fungus</name>
    <name type="synonym">Acremonium strictum</name>
    <dbReference type="NCBI Taxonomy" id="5046"/>
    <lineage>
        <taxon>Eukaryota</taxon>
        <taxon>Fungi</taxon>
        <taxon>Dikarya</taxon>
        <taxon>Ascomycota</taxon>
        <taxon>Pezizomycotina</taxon>
        <taxon>Sordariomycetes</taxon>
        <taxon>Hypocreomycetidae</taxon>
        <taxon>Hypocreales</taxon>
        <taxon>Sarocladiaceae</taxon>
        <taxon>Sarocladium</taxon>
    </lineage>
</organism>
<feature type="compositionally biased region" description="Polar residues" evidence="1">
    <location>
        <begin position="52"/>
        <end position="76"/>
    </location>
</feature>
<evidence type="ECO:0000256" key="1">
    <source>
        <dbReference type="SAM" id="MobiDB-lite"/>
    </source>
</evidence>
<accession>A0AA39L5P8</accession>
<evidence type="ECO:0000313" key="3">
    <source>
        <dbReference type="Proteomes" id="UP001175261"/>
    </source>
</evidence>
<dbReference type="Proteomes" id="UP001175261">
    <property type="component" value="Unassembled WGS sequence"/>
</dbReference>
<evidence type="ECO:0000313" key="2">
    <source>
        <dbReference type="EMBL" id="KAK0384920.1"/>
    </source>
</evidence>
<dbReference type="AlphaFoldDB" id="A0AA39L5P8"/>
<feature type="compositionally biased region" description="Basic and acidic residues" evidence="1">
    <location>
        <begin position="38"/>
        <end position="51"/>
    </location>
</feature>
<feature type="region of interest" description="Disordered" evidence="1">
    <location>
        <begin position="1"/>
        <end position="84"/>
    </location>
</feature>
<gene>
    <name evidence="2" type="ORF">NLU13_7399</name>
</gene>
<protein>
    <submittedName>
        <fullName evidence="2">Uncharacterized protein</fullName>
    </submittedName>
</protein>
<keyword evidence="3" id="KW-1185">Reference proteome</keyword>
<name>A0AA39L5P8_SARSR</name>
<sequence>MPMSSSSRGWKLPMPGTHKTSQHGPDIRTSNGAATAGQRERHVRSGSERTAKASSQSHNCTLSTACRSGNHGPSSRTAEDSSRTYAKKTKGILNTFAAAYGLQSWLQTSPLIPPLTNTQDSCVVLGYT</sequence>
<dbReference type="EMBL" id="JAPDFR010000007">
    <property type="protein sequence ID" value="KAK0384920.1"/>
    <property type="molecule type" value="Genomic_DNA"/>
</dbReference>
<reference evidence="2" key="1">
    <citation type="submission" date="2022-10" db="EMBL/GenBank/DDBJ databases">
        <title>Determination and structural analysis of whole genome sequence of Sarocladium strictum F4-1.</title>
        <authorList>
            <person name="Hu L."/>
            <person name="Jiang Y."/>
        </authorList>
    </citation>
    <scope>NUCLEOTIDE SEQUENCE</scope>
    <source>
        <strain evidence="2">F4-1</strain>
    </source>
</reference>